<proteinExistence type="predicted"/>
<keyword evidence="3" id="KW-1185">Reference proteome</keyword>
<dbReference type="Proteomes" id="UP000282674">
    <property type="component" value="Unassembled WGS sequence"/>
</dbReference>
<evidence type="ECO:0000313" key="3">
    <source>
        <dbReference type="Proteomes" id="UP000282674"/>
    </source>
</evidence>
<organism evidence="2 3">
    <name type="scientific">Actinomadura harenae</name>
    <dbReference type="NCBI Taxonomy" id="2483351"/>
    <lineage>
        <taxon>Bacteria</taxon>
        <taxon>Bacillati</taxon>
        <taxon>Actinomycetota</taxon>
        <taxon>Actinomycetes</taxon>
        <taxon>Streptosporangiales</taxon>
        <taxon>Thermomonosporaceae</taxon>
        <taxon>Actinomadura</taxon>
    </lineage>
</organism>
<evidence type="ECO:0000313" key="2">
    <source>
        <dbReference type="EMBL" id="RMI36576.1"/>
    </source>
</evidence>
<evidence type="ECO:0000259" key="1">
    <source>
        <dbReference type="Pfam" id="PF13628"/>
    </source>
</evidence>
<dbReference type="Gene3D" id="1.20.1260.10">
    <property type="match status" value="1"/>
</dbReference>
<dbReference type="PANTHER" id="PTHR38593:SF1">
    <property type="entry name" value="BLR2558 PROTEIN"/>
    <property type="match status" value="1"/>
</dbReference>
<dbReference type="RefSeq" id="WP_122199359.1">
    <property type="nucleotide sequence ID" value="NZ_JBHSKC010000011.1"/>
</dbReference>
<dbReference type="InterPro" id="IPR012347">
    <property type="entry name" value="Ferritin-like"/>
</dbReference>
<dbReference type="EMBL" id="RFFG01000132">
    <property type="protein sequence ID" value="RMI36576.1"/>
    <property type="molecule type" value="Genomic_DNA"/>
</dbReference>
<protein>
    <submittedName>
        <fullName evidence="2">DUF4142 domain-containing protein</fullName>
    </submittedName>
</protein>
<name>A0A3M2LHJ4_9ACTN</name>
<dbReference type="AlphaFoldDB" id="A0A3M2LHJ4"/>
<accession>A0A3M2LHJ4</accession>
<dbReference type="OrthoDB" id="4567117at2"/>
<dbReference type="Pfam" id="PF13628">
    <property type="entry name" value="DUF4142"/>
    <property type="match status" value="1"/>
</dbReference>
<dbReference type="PANTHER" id="PTHR38593">
    <property type="entry name" value="BLR2558 PROTEIN"/>
    <property type="match status" value="1"/>
</dbReference>
<gene>
    <name evidence="2" type="ORF">EBO15_38265</name>
</gene>
<reference evidence="2 3" key="1">
    <citation type="submission" date="2018-10" db="EMBL/GenBank/DDBJ databases">
        <title>Isolation from soil.</title>
        <authorList>
            <person name="Hu J."/>
        </authorList>
    </citation>
    <scope>NUCLEOTIDE SEQUENCE [LARGE SCALE GENOMIC DNA]</scope>
    <source>
        <strain evidence="2 3">NEAU-Ht49</strain>
    </source>
</reference>
<feature type="domain" description="DUF4142" evidence="1">
    <location>
        <begin position="51"/>
        <end position="185"/>
    </location>
</feature>
<dbReference type="PROSITE" id="PS51257">
    <property type="entry name" value="PROKAR_LIPOPROTEIN"/>
    <property type="match status" value="1"/>
</dbReference>
<dbReference type="InterPro" id="IPR025419">
    <property type="entry name" value="DUF4142"/>
</dbReference>
<sequence>MLSITRWPAVVAAAAAIVTTGTACGAYQQRRQAAVPATSSVASSPRDLSAQDKTWLAQAHQGNVAEIEAGQLAQDKSGSPQIQSEAATLVTDHTQLDQAVVSTAERFQVGLPGEPTADQAAQQEQLGAITGAAFDNQFIAYQISGHEQALAGTNTEVAQGSDPTVRALARQAVPVIQRHLAMLKQGRH</sequence>
<comment type="caution">
    <text evidence="2">The sequence shown here is derived from an EMBL/GenBank/DDBJ whole genome shotgun (WGS) entry which is preliminary data.</text>
</comment>